<name>A0A3L7DY21_9GAMM</name>
<dbReference type="AlphaFoldDB" id="A0A3L7DY21"/>
<evidence type="ECO:0000256" key="1">
    <source>
        <dbReference type="SAM" id="SignalP"/>
    </source>
</evidence>
<comment type="caution">
    <text evidence="2">The sequence shown here is derived from an EMBL/GenBank/DDBJ whole genome shotgun (WGS) entry which is preliminary data.</text>
</comment>
<sequence length="101" mass="11075">MSGHLQGEQGKGASRLHVAVLAAALLAIALSSPAHAQGNQAQRAIERLEGCSKQERRQDCVKILKKKSAKGGEQRIKAQVRGERIIWYEFDPDSGNVRRTN</sequence>
<gene>
    <name evidence="2" type="ORF">DWB85_07675</name>
</gene>
<proteinExistence type="predicted"/>
<organism evidence="2 3">
    <name type="scientific">Seongchinamella sediminis</name>
    <dbReference type="NCBI Taxonomy" id="2283635"/>
    <lineage>
        <taxon>Bacteria</taxon>
        <taxon>Pseudomonadati</taxon>
        <taxon>Pseudomonadota</taxon>
        <taxon>Gammaproteobacteria</taxon>
        <taxon>Cellvibrionales</taxon>
        <taxon>Halieaceae</taxon>
        <taxon>Seongchinamella</taxon>
    </lineage>
</organism>
<feature type="signal peptide" evidence="1">
    <location>
        <begin position="1"/>
        <end position="36"/>
    </location>
</feature>
<keyword evidence="1" id="KW-0732">Signal</keyword>
<dbReference type="Proteomes" id="UP000265509">
    <property type="component" value="Unassembled WGS sequence"/>
</dbReference>
<evidence type="ECO:0000313" key="2">
    <source>
        <dbReference type="EMBL" id="RLQ22488.1"/>
    </source>
</evidence>
<evidence type="ECO:0008006" key="4">
    <source>
        <dbReference type="Google" id="ProtNLM"/>
    </source>
</evidence>
<dbReference type="EMBL" id="QRAN01000006">
    <property type="protein sequence ID" value="RLQ22488.1"/>
    <property type="molecule type" value="Genomic_DNA"/>
</dbReference>
<keyword evidence="3" id="KW-1185">Reference proteome</keyword>
<dbReference type="RefSeq" id="WP_117953629.1">
    <property type="nucleotide sequence ID" value="NZ_QRAN01000006.1"/>
</dbReference>
<feature type="chain" id="PRO_5018286716" description="PepSY domain-containing protein" evidence="1">
    <location>
        <begin position="37"/>
        <end position="101"/>
    </location>
</feature>
<protein>
    <recommendedName>
        <fullName evidence="4">PepSY domain-containing protein</fullName>
    </recommendedName>
</protein>
<reference evidence="2 3" key="1">
    <citation type="submission" date="2018-07" db="EMBL/GenBank/DDBJ databases">
        <title>Halioglobus sp. genome submission.</title>
        <authorList>
            <person name="Ye M.-Q."/>
            <person name="Du Z.-J."/>
        </authorList>
    </citation>
    <scope>NUCLEOTIDE SEQUENCE [LARGE SCALE GENOMIC DNA]</scope>
    <source>
        <strain evidence="2 3">U0301</strain>
    </source>
</reference>
<evidence type="ECO:0000313" key="3">
    <source>
        <dbReference type="Proteomes" id="UP000265509"/>
    </source>
</evidence>
<accession>A0A3L7DY21</accession>